<keyword evidence="9 12" id="KW-0503">Monooxygenase</keyword>
<dbReference type="GO" id="GO:0018580">
    <property type="term" value="F:nitronate monooxygenase activity"/>
    <property type="evidence" value="ECO:0007669"/>
    <property type="project" value="UniProtKB-EC"/>
</dbReference>
<dbReference type="Gene3D" id="3.20.20.70">
    <property type="entry name" value="Aldolase class I"/>
    <property type="match status" value="1"/>
</dbReference>
<comment type="cofactor">
    <cofactor evidence="1">
        <name>FMN</name>
        <dbReference type="ChEBI" id="CHEBI:58210"/>
    </cofactor>
</comment>
<evidence type="ECO:0000256" key="3">
    <source>
        <dbReference type="ARBA" id="ARBA00009881"/>
    </source>
</evidence>
<keyword evidence="8 12" id="KW-0560">Oxidoreductase</keyword>
<dbReference type="PANTHER" id="PTHR42747:SF3">
    <property type="entry name" value="NITRONATE MONOOXYGENASE-RELATED"/>
    <property type="match status" value="1"/>
</dbReference>
<evidence type="ECO:0000256" key="9">
    <source>
        <dbReference type="ARBA" id="ARBA00023033"/>
    </source>
</evidence>
<evidence type="ECO:0000313" key="13">
    <source>
        <dbReference type="Proteomes" id="UP001549019"/>
    </source>
</evidence>
<keyword evidence="6" id="KW-0285">Flavoprotein</keyword>
<evidence type="ECO:0000313" key="12">
    <source>
        <dbReference type="EMBL" id="MET3109836.1"/>
    </source>
</evidence>
<evidence type="ECO:0000256" key="1">
    <source>
        <dbReference type="ARBA" id="ARBA00001917"/>
    </source>
</evidence>
<dbReference type="EMBL" id="JBDZDV010000001">
    <property type="protein sequence ID" value="MET3109836.1"/>
    <property type="molecule type" value="Genomic_DNA"/>
</dbReference>
<evidence type="ECO:0000256" key="10">
    <source>
        <dbReference type="ARBA" id="ARBA00031155"/>
    </source>
</evidence>
<evidence type="ECO:0000256" key="5">
    <source>
        <dbReference type="ARBA" id="ARBA00022575"/>
    </source>
</evidence>
<keyword evidence="7" id="KW-0288">FMN</keyword>
<organism evidence="12 13">
    <name type="scientific">Salinicoccus halitifaciens</name>
    <dbReference type="NCBI Taxonomy" id="1073415"/>
    <lineage>
        <taxon>Bacteria</taxon>
        <taxon>Bacillati</taxon>
        <taxon>Bacillota</taxon>
        <taxon>Bacilli</taxon>
        <taxon>Bacillales</taxon>
        <taxon>Staphylococcaceae</taxon>
        <taxon>Salinicoccus</taxon>
    </lineage>
</organism>
<evidence type="ECO:0000256" key="4">
    <source>
        <dbReference type="ARBA" id="ARBA00013457"/>
    </source>
</evidence>
<evidence type="ECO:0000256" key="11">
    <source>
        <dbReference type="ARBA" id="ARBA00049401"/>
    </source>
</evidence>
<comment type="catalytic activity">
    <reaction evidence="11">
        <text>3 propionate 3-nitronate + 3 O2 + H2O = 3 3-oxopropanoate + 2 nitrate + nitrite + H2O2 + 3 H(+)</text>
        <dbReference type="Rhea" id="RHEA:57332"/>
        <dbReference type="ChEBI" id="CHEBI:15377"/>
        <dbReference type="ChEBI" id="CHEBI:15378"/>
        <dbReference type="ChEBI" id="CHEBI:15379"/>
        <dbReference type="ChEBI" id="CHEBI:16240"/>
        <dbReference type="ChEBI" id="CHEBI:16301"/>
        <dbReference type="ChEBI" id="CHEBI:17632"/>
        <dbReference type="ChEBI" id="CHEBI:33190"/>
        <dbReference type="ChEBI" id="CHEBI:136067"/>
    </reaction>
</comment>
<dbReference type="Proteomes" id="UP001549019">
    <property type="component" value="Unassembled WGS sequence"/>
</dbReference>
<evidence type="ECO:0000256" key="6">
    <source>
        <dbReference type="ARBA" id="ARBA00022630"/>
    </source>
</evidence>
<proteinExistence type="inferred from homology"/>
<gene>
    <name evidence="12" type="ORF">ABHD89_000224</name>
</gene>
<dbReference type="PANTHER" id="PTHR42747">
    <property type="entry name" value="NITRONATE MONOOXYGENASE-RELATED"/>
    <property type="match status" value="1"/>
</dbReference>
<keyword evidence="5" id="KW-0216">Detoxification</keyword>
<sequence>MWHQTEVTQILNIRYPIIQAPMAGSTTPELVAAVSNQGGLGSIGAGYYTPETLRRDIEDTQALTDKPFAVNLFVPEYNEVTFTQIEHMKEILAPYHEALGITPDDPAVSRDDTFLRLIDIIIESNVKICSFTFGIPDTEVIKKLKQAGMTLIGCATTVEEAVINAQAGMDMVVVQGFEAGAHRGSFLKNPLHSTVGTMALVPQATDAVDIPVIAAGGIMDGRGIYASLILGADAAQLGTAFLTTKESAAPDIHKNVILAAEEADTVLTTVFSGKYARGIRNDFIEDISVYEDDILPYPFQNQMTKRMRSEAAKAGRSDLLHLWSGQGVRLARDGEAAELFRELVEEVNKIAGNESYHK</sequence>
<keyword evidence="13" id="KW-1185">Reference proteome</keyword>
<dbReference type="SUPFAM" id="SSF51412">
    <property type="entry name" value="Inosine monophosphate dehydrogenase (IMPDH)"/>
    <property type="match status" value="1"/>
</dbReference>
<dbReference type="InterPro" id="IPR013785">
    <property type="entry name" value="Aldolase_TIM"/>
</dbReference>
<evidence type="ECO:0000256" key="8">
    <source>
        <dbReference type="ARBA" id="ARBA00023002"/>
    </source>
</evidence>
<dbReference type="CDD" id="cd04730">
    <property type="entry name" value="NPD_like"/>
    <property type="match status" value="1"/>
</dbReference>
<name>A0ABV2E6S4_9STAP</name>
<dbReference type="InterPro" id="IPR004136">
    <property type="entry name" value="NMO"/>
</dbReference>
<comment type="similarity">
    <text evidence="3">Belongs to the nitronate monooxygenase family. NMO class I subfamily.</text>
</comment>
<protein>
    <recommendedName>
        <fullName evidence="4">Probable nitronate monooxygenase</fullName>
    </recommendedName>
    <alternativeName>
        <fullName evidence="10">Propionate 3-nitronate monooxygenase</fullName>
    </alternativeName>
</protein>
<accession>A0ABV2E6S4</accession>
<evidence type="ECO:0000256" key="7">
    <source>
        <dbReference type="ARBA" id="ARBA00022643"/>
    </source>
</evidence>
<comment type="function">
    <text evidence="2">Nitronate monooxygenase that uses molecular oxygen to catalyze the oxidative denitrification of alkyl nitronates. Acts on propionate 3-nitronate (P3N), the presumed physiological substrate. Probably functions in the detoxification of P3N, a metabolic poison produced by plants and fungi as a defense mechanism.</text>
</comment>
<evidence type="ECO:0000256" key="2">
    <source>
        <dbReference type="ARBA" id="ARBA00003535"/>
    </source>
</evidence>
<comment type="caution">
    <text evidence="12">The sequence shown here is derived from an EMBL/GenBank/DDBJ whole genome shotgun (WGS) entry which is preliminary data.</text>
</comment>
<dbReference type="Pfam" id="PF03060">
    <property type="entry name" value="NMO"/>
    <property type="match status" value="1"/>
</dbReference>
<dbReference type="RefSeq" id="WP_230820839.1">
    <property type="nucleotide sequence ID" value="NZ_JAJNCU010000001.1"/>
</dbReference>
<reference evidence="12 13" key="1">
    <citation type="submission" date="2024-05" db="EMBL/GenBank/DDBJ databases">
        <title>Genomic Encyclopedia of Type Strains, Phase IV (KMG-IV): sequencing the most valuable type-strain genomes for metagenomic binning, comparative biology and taxonomic classification.</title>
        <authorList>
            <person name="Goeker M."/>
        </authorList>
    </citation>
    <scope>NUCLEOTIDE SEQUENCE [LARGE SCALE GENOMIC DNA]</scope>
    <source>
        <strain evidence="12 13">DSM 25286</strain>
    </source>
</reference>